<feature type="region of interest" description="Disordered" evidence="1">
    <location>
        <begin position="72"/>
        <end position="121"/>
    </location>
</feature>
<dbReference type="RefSeq" id="WP_169069253.1">
    <property type="nucleotide sequence ID" value="NZ_SPMX01000006.1"/>
</dbReference>
<name>A0ABX1T3P2_9PROT</name>
<sequence length="547" mass="59889">MKPPEHVNATQEQLDELLTLAKPVFPAAQYELLQGVLATFVFVMLALQNAKTSLARFRKMLFGGKTESKRNVLGQGAATGDKPAEVDEANAEAGAAPVVEESEAKKEGAGKKKGHGRNGAAKYTDSPVIEGAVAGLKSGDLCPECQIGKVYDAPPKTVVKVVGQPPLMATVYKLEQLRCRLCDAMFSASLPEGTSPAKYDPSCASLLALLRYGSGLPFYRIEGLQESLNTPLPDATQWDIIAQAAPAPRAVFGELTHQAGQGDLLYCDDTRMKVLSLINERSKLEADGLEPEAKAINTSGIVAVLAEGQHVALYFTGHQYAGQNLSDILAKRNPALGLPIQMSDALASNHAGEFSTIIGKCLAHGRRQVVDVREHFPKECHYLINILAKPYANDAHCRQEKMSPEQRLLYHQAHSAEPLQELKDWIKAQFAEHLVEPNGSLGKALNYLLKHWDGLTLFLRQAGAPLDNNICEQALKRAILHRKNSMFYKTLKGAEVGDIYMSLIHTCQFCRVNPFAYLQALHSHAQEVLAQPALWLPWNYREQLTAA</sequence>
<dbReference type="Pfam" id="PF03050">
    <property type="entry name" value="DDE_Tnp_IS66"/>
    <property type="match status" value="1"/>
</dbReference>
<protein>
    <submittedName>
        <fullName evidence="3">IS66 family transposase</fullName>
    </submittedName>
</protein>
<evidence type="ECO:0000259" key="2">
    <source>
        <dbReference type="Pfam" id="PF03050"/>
    </source>
</evidence>
<evidence type="ECO:0000256" key="1">
    <source>
        <dbReference type="SAM" id="MobiDB-lite"/>
    </source>
</evidence>
<dbReference type="NCBIfam" id="NF033517">
    <property type="entry name" value="transpos_IS66"/>
    <property type="match status" value="1"/>
</dbReference>
<gene>
    <name evidence="3" type="ORF">E4Q08_02825</name>
</gene>
<accession>A0ABX1T3P2</accession>
<dbReference type="InterPro" id="IPR004291">
    <property type="entry name" value="Transposase_IS66_central"/>
</dbReference>
<evidence type="ECO:0000313" key="3">
    <source>
        <dbReference type="EMBL" id="NMQ04267.1"/>
    </source>
</evidence>
<dbReference type="PANTHER" id="PTHR33678">
    <property type="entry name" value="BLL1576 PROTEIN"/>
    <property type="match status" value="1"/>
</dbReference>
<dbReference type="EMBL" id="SPMX01000006">
    <property type="protein sequence ID" value="NMQ04267.1"/>
    <property type="molecule type" value="Genomic_DNA"/>
</dbReference>
<reference evidence="3" key="1">
    <citation type="submission" date="2019-03" db="EMBL/GenBank/DDBJ databases">
        <title>Metabolic reconstructions from genomes of highly enriched 'Candidatus Accumulibacter' and 'Candidatus Competibacter' bioreactor populations.</title>
        <authorList>
            <person name="Annavajhala M.K."/>
            <person name="Welles L."/>
            <person name="Abbas B."/>
            <person name="Sorokin D."/>
            <person name="Park H."/>
            <person name="Van Loosdrecht M."/>
            <person name="Chandran K."/>
        </authorList>
    </citation>
    <scope>NUCLEOTIDE SEQUENCE</scope>
    <source>
        <strain evidence="3">SBR_L</strain>
    </source>
</reference>
<dbReference type="Proteomes" id="UP000886469">
    <property type="component" value="Unassembled WGS sequence"/>
</dbReference>
<proteinExistence type="predicted"/>
<evidence type="ECO:0000313" key="4">
    <source>
        <dbReference type="Proteomes" id="UP000886469"/>
    </source>
</evidence>
<dbReference type="InterPro" id="IPR052344">
    <property type="entry name" value="Transposase-related"/>
</dbReference>
<comment type="caution">
    <text evidence="3">The sequence shown here is derived from an EMBL/GenBank/DDBJ whole genome shotgun (WGS) entry which is preliminary data.</text>
</comment>
<organism evidence="3 4">
    <name type="scientific">Candidatus Accumulibacter contiguus</name>
    <dbReference type="NCBI Taxonomy" id="2954381"/>
    <lineage>
        <taxon>Bacteria</taxon>
        <taxon>Pseudomonadati</taxon>
        <taxon>Pseudomonadota</taxon>
        <taxon>Betaproteobacteria</taxon>
        <taxon>Candidatus Accumulibacter</taxon>
    </lineage>
</organism>
<feature type="domain" description="Transposase IS66 central" evidence="2">
    <location>
        <begin position="199"/>
        <end position="495"/>
    </location>
</feature>
<keyword evidence="4" id="KW-1185">Reference proteome</keyword>